<evidence type="ECO:0000313" key="2">
    <source>
        <dbReference type="EMBL" id="KNC79647.1"/>
    </source>
</evidence>
<dbReference type="Proteomes" id="UP000054560">
    <property type="component" value="Unassembled WGS sequence"/>
</dbReference>
<gene>
    <name evidence="2" type="ORF">SARC_07967</name>
</gene>
<feature type="compositionally biased region" description="Basic and acidic residues" evidence="1">
    <location>
        <begin position="65"/>
        <end position="89"/>
    </location>
</feature>
<dbReference type="RefSeq" id="XP_014153549.1">
    <property type="nucleotide sequence ID" value="XM_014298074.1"/>
</dbReference>
<dbReference type="AlphaFoldDB" id="A0A0L0FS76"/>
<dbReference type="EMBL" id="KQ242268">
    <property type="protein sequence ID" value="KNC79647.1"/>
    <property type="molecule type" value="Genomic_DNA"/>
</dbReference>
<sequence length="102" mass="11623">MLHFTGHRGDSPVMKLLALVTDLGARKLIYLTSVHPKLGELVFEGLHHAADEVGHFVHDSVPSTKDTDHRQDRCSDQARRDQSDRDRARNQAPESRKRSRFP</sequence>
<dbReference type="GeneID" id="25908471"/>
<keyword evidence="3" id="KW-1185">Reference proteome</keyword>
<name>A0A0L0FS76_9EUKA</name>
<organism evidence="2 3">
    <name type="scientific">Sphaeroforma arctica JP610</name>
    <dbReference type="NCBI Taxonomy" id="667725"/>
    <lineage>
        <taxon>Eukaryota</taxon>
        <taxon>Ichthyosporea</taxon>
        <taxon>Ichthyophonida</taxon>
        <taxon>Sphaeroforma</taxon>
    </lineage>
</organism>
<accession>A0A0L0FS76</accession>
<protein>
    <submittedName>
        <fullName evidence="2">Uncharacterized protein</fullName>
    </submittedName>
</protein>
<feature type="region of interest" description="Disordered" evidence="1">
    <location>
        <begin position="57"/>
        <end position="102"/>
    </location>
</feature>
<evidence type="ECO:0000313" key="3">
    <source>
        <dbReference type="Proteomes" id="UP000054560"/>
    </source>
</evidence>
<reference evidence="2 3" key="1">
    <citation type="submission" date="2011-02" db="EMBL/GenBank/DDBJ databases">
        <title>The Genome Sequence of Sphaeroforma arctica JP610.</title>
        <authorList>
            <consortium name="The Broad Institute Genome Sequencing Platform"/>
            <person name="Russ C."/>
            <person name="Cuomo C."/>
            <person name="Young S.K."/>
            <person name="Zeng Q."/>
            <person name="Gargeya S."/>
            <person name="Alvarado L."/>
            <person name="Berlin A."/>
            <person name="Chapman S.B."/>
            <person name="Chen Z."/>
            <person name="Freedman E."/>
            <person name="Gellesch M."/>
            <person name="Goldberg J."/>
            <person name="Griggs A."/>
            <person name="Gujja S."/>
            <person name="Heilman E."/>
            <person name="Heiman D."/>
            <person name="Howarth C."/>
            <person name="Mehta T."/>
            <person name="Neiman D."/>
            <person name="Pearson M."/>
            <person name="Roberts A."/>
            <person name="Saif S."/>
            <person name="Shea T."/>
            <person name="Shenoy N."/>
            <person name="Sisk P."/>
            <person name="Stolte C."/>
            <person name="Sykes S."/>
            <person name="White J."/>
            <person name="Yandava C."/>
            <person name="Burger G."/>
            <person name="Gray M.W."/>
            <person name="Holland P.W.H."/>
            <person name="King N."/>
            <person name="Lang F.B.F."/>
            <person name="Roger A.J."/>
            <person name="Ruiz-Trillo I."/>
            <person name="Haas B."/>
            <person name="Nusbaum C."/>
            <person name="Birren B."/>
        </authorList>
    </citation>
    <scope>NUCLEOTIDE SEQUENCE [LARGE SCALE GENOMIC DNA]</scope>
    <source>
        <strain evidence="2 3">JP610</strain>
    </source>
</reference>
<evidence type="ECO:0000256" key="1">
    <source>
        <dbReference type="SAM" id="MobiDB-lite"/>
    </source>
</evidence>
<proteinExistence type="predicted"/>